<proteinExistence type="predicted"/>
<organism evidence="1 2">
    <name type="scientific">Kickxella alabastrina</name>
    <dbReference type="NCBI Taxonomy" id="61397"/>
    <lineage>
        <taxon>Eukaryota</taxon>
        <taxon>Fungi</taxon>
        <taxon>Fungi incertae sedis</taxon>
        <taxon>Zoopagomycota</taxon>
        <taxon>Kickxellomycotina</taxon>
        <taxon>Kickxellomycetes</taxon>
        <taxon>Kickxellales</taxon>
        <taxon>Kickxellaceae</taxon>
        <taxon>Kickxella</taxon>
    </lineage>
</organism>
<accession>A0ACC1ISR0</accession>
<dbReference type="EMBL" id="JANBPG010000098">
    <property type="protein sequence ID" value="KAJ1900161.1"/>
    <property type="molecule type" value="Genomic_DNA"/>
</dbReference>
<evidence type="ECO:0000313" key="2">
    <source>
        <dbReference type="Proteomes" id="UP001150581"/>
    </source>
</evidence>
<sequence length="714" mass="75688">MLSLNPLIIVCLFFFGTGALALNLTGETALLDAAPTTTNRRHATAVTFGELGVFDFRGNGHARVALSLGAFSSEKKDTPADKRLRSALSTGNTGNTSNSALASRQAAQGQSPVRSTESVELDHVYLIFAKARAVNNFVARLHTAQKKENGQRAVGQRGADDETAALMLCSDVGSWLESEFVAPISALRRPAKKTKEASDAKEAKEAAVEEEDKPKISFIAAATGHPTLVADGLPRVTKVTGMQRRGAAPTPESTGNSESESESATAARPRPSADAPPLLLGADSTANDVFLVEYEWEWLVQHGGEYAVMIANCAATTMQFKYNLIMANRGLDGQWTNLPAGWIPVQRVLPAVSHTLWALSLALWAVAAVHAHVRRRVRPVLAAVVGFVPVLRLLSSLADQSRMRVWGAGAYEVTMVAVSTSLVDALADGTQLLALLALSKGWGVVRARLAGTEKRLVPGLVVFVGVATLYDGATRGGGVLAVGVLQMAAAWYACASMAHTRRAHAVQTLRLVSRNETALARWWAAQAQAQQGSGSTAGNQAQQRSGSAVSNRAQQLGWAPAVALQRLAACSWACVAAESASAERSRLALVWSAVRKERLLRRVHRVALPLQCVDVGVLLASSFAVPPHRAFVGLLLVQAAHWAAFMAVFLVLALDGLELPDVLLPPLPAIAARRSIPLPPTQTHAAAAAASHRPMPPLGRLRLLRSATPFAATG</sequence>
<reference evidence="1" key="1">
    <citation type="submission" date="2022-07" db="EMBL/GenBank/DDBJ databases">
        <title>Phylogenomic reconstructions and comparative analyses of Kickxellomycotina fungi.</title>
        <authorList>
            <person name="Reynolds N.K."/>
            <person name="Stajich J.E."/>
            <person name="Barry K."/>
            <person name="Grigoriev I.V."/>
            <person name="Crous P."/>
            <person name="Smith M.E."/>
        </authorList>
    </citation>
    <scope>NUCLEOTIDE SEQUENCE</scope>
    <source>
        <strain evidence="1">Benny 63K</strain>
    </source>
</reference>
<gene>
    <name evidence="1" type="ORF">LPJ66_001654</name>
</gene>
<dbReference type="Proteomes" id="UP001150581">
    <property type="component" value="Unassembled WGS sequence"/>
</dbReference>
<evidence type="ECO:0000313" key="1">
    <source>
        <dbReference type="EMBL" id="KAJ1900161.1"/>
    </source>
</evidence>
<keyword evidence="2" id="KW-1185">Reference proteome</keyword>
<protein>
    <submittedName>
        <fullName evidence="1">Uncharacterized protein</fullName>
    </submittedName>
</protein>
<name>A0ACC1ISR0_9FUNG</name>
<comment type="caution">
    <text evidence="1">The sequence shown here is derived from an EMBL/GenBank/DDBJ whole genome shotgun (WGS) entry which is preliminary data.</text>
</comment>